<evidence type="ECO:0000313" key="1">
    <source>
        <dbReference type="EMBL" id="RCW42165.1"/>
    </source>
</evidence>
<dbReference type="Proteomes" id="UP000252415">
    <property type="component" value="Unassembled WGS sequence"/>
</dbReference>
<organism evidence="1 2">
    <name type="scientific">Paenibacillus prosopidis</name>
    <dbReference type="NCBI Taxonomy" id="630520"/>
    <lineage>
        <taxon>Bacteria</taxon>
        <taxon>Bacillati</taxon>
        <taxon>Bacillota</taxon>
        <taxon>Bacilli</taxon>
        <taxon>Bacillales</taxon>
        <taxon>Paenibacillaceae</taxon>
        <taxon>Paenibacillus</taxon>
    </lineage>
</organism>
<name>A0A368VMC2_9BACL</name>
<comment type="caution">
    <text evidence="1">The sequence shown here is derived from an EMBL/GenBank/DDBJ whole genome shotgun (WGS) entry which is preliminary data.</text>
</comment>
<accession>A0A368VMC2</accession>
<reference evidence="1 2" key="1">
    <citation type="submission" date="2018-07" db="EMBL/GenBank/DDBJ databases">
        <title>Genomic Encyclopedia of Type Strains, Phase III (KMG-III): the genomes of soil and plant-associated and newly described type strains.</title>
        <authorList>
            <person name="Whitman W."/>
        </authorList>
    </citation>
    <scope>NUCLEOTIDE SEQUENCE [LARGE SCALE GENOMIC DNA]</scope>
    <source>
        <strain evidence="1 2">CECT 7506</strain>
    </source>
</reference>
<proteinExistence type="predicted"/>
<dbReference type="EMBL" id="QPJD01000019">
    <property type="protein sequence ID" value="RCW42165.1"/>
    <property type="molecule type" value="Genomic_DNA"/>
</dbReference>
<protein>
    <submittedName>
        <fullName evidence="1">Uncharacterized protein</fullName>
    </submittedName>
</protein>
<keyword evidence="2" id="KW-1185">Reference proteome</keyword>
<sequence>MVLDELGYKAYNKESLIYHVAVYALSGKYKIGNDEDEVLRALLIRERTDQLQLSPKPLFYELTSELFS</sequence>
<gene>
    <name evidence="1" type="ORF">DFP97_119148</name>
</gene>
<dbReference type="AlphaFoldDB" id="A0A368VMC2"/>
<evidence type="ECO:0000313" key="2">
    <source>
        <dbReference type="Proteomes" id="UP000252415"/>
    </source>
</evidence>